<gene>
    <name evidence="1" type="ORF">KC01_LOCUS18106</name>
</gene>
<name>A0AAV2KEH5_KNICA</name>
<evidence type="ECO:0000313" key="2">
    <source>
        <dbReference type="Proteomes" id="UP001497482"/>
    </source>
</evidence>
<organism evidence="1 2">
    <name type="scientific">Knipowitschia caucasica</name>
    <name type="common">Caucasian dwarf goby</name>
    <name type="synonym">Pomatoschistus caucasicus</name>
    <dbReference type="NCBI Taxonomy" id="637954"/>
    <lineage>
        <taxon>Eukaryota</taxon>
        <taxon>Metazoa</taxon>
        <taxon>Chordata</taxon>
        <taxon>Craniata</taxon>
        <taxon>Vertebrata</taxon>
        <taxon>Euteleostomi</taxon>
        <taxon>Actinopterygii</taxon>
        <taxon>Neopterygii</taxon>
        <taxon>Teleostei</taxon>
        <taxon>Neoteleostei</taxon>
        <taxon>Acanthomorphata</taxon>
        <taxon>Gobiaria</taxon>
        <taxon>Gobiiformes</taxon>
        <taxon>Gobioidei</taxon>
        <taxon>Gobiidae</taxon>
        <taxon>Gobiinae</taxon>
        <taxon>Knipowitschia</taxon>
    </lineage>
</organism>
<reference evidence="1 2" key="1">
    <citation type="submission" date="2024-04" db="EMBL/GenBank/DDBJ databases">
        <authorList>
            <person name="Waldvogel A.-M."/>
            <person name="Schoenle A."/>
        </authorList>
    </citation>
    <scope>NUCLEOTIDE SEQUENCE [LARGE SCALE GENOMIC DNA]</scope>
</reference>
<protein>
    <submittedName>
        <fullName evidence="1">Uncharacterized protein</fullName>
    </submittedName>
</protein>
<evidence type="ECO:0000313" key="1">
    <source>
        <dbReference type="EMBL" id="CAL1588287.1"/>
    </source>
</evidence>
<sequence>METEHSLHMSDTLQRSAEGGRIILTFHLRTMSACANHQKRREGAVVDGCLLSRSRLRGPHGPALTADGKWSVSDASANSFFVSCRRLEDGRRWLSIGLECRGKWELLNLCLAR</sequence>
<dbReference type="EMBL" id="OZ035840">
    <property type="protein sequence ID" value="CAL1588287.1"/>
    <property type="molecule type" value="Genomic_DNA"/>
</dbReference>
<dbReference type="AlphaFoldDB" id="A0AAV2KEH5"/>
<keyword evidence="2" id="KW-1185">Reference proteome</keyword>
<accession>A0AAV2KEH5</accession>
<proteinExistence type="predicted"/>
<dbReference type="Proteomes" id="UP001497482">
    <property type="component" value="Chromosome 18"/>
</dbReference>